<name>A0A0C2J5K7_THEKT</name>
<evidence type="ECO:0000313" key="1">
    <source>
        <dbReference type="EMBL" id="KII64463.1"/>
    </source>
</evidence>
<keyword evidence="2" id="KW-1185">Reference proteome</keyword>
<comment type="caution">
    <text evidence="1">The sequence shown here is derived from an EMBL/GenBank/DDBJ whole genome shotgun (WGS) entry which is preliminary data.</text>
</comment>
<proteinExistence type="predicted"/>
<organism evidence="1 2">
    <name type="scientific">Thelohanellus kitauei</name>
    <name type="common">Myxosporean</name>
    <dbReference type="NCBI Taxonomy" id="669202"/>
    <lineage>
        <taxon>Eukaryota</taxon>
        <taxon>Metazoa</taxon>
        <taxon>Cnidaria</taxon>
        <taxon>Myxozoa</taxon>
        <taxon>Myxosporea</taxon>
        <taxon>Bivalvulida</taxon>
        <taxon>Platysporina</taxon>
        <taxon>Myxobolidae</taxon>
        <taxon>Thelohanellus</taxon>
    </lineage>
</organism>
<gene>
    <name evidence="1" type="ORF">RF11_03869</name>
</gene>
<evidence type="ECO:0000313" key="2">
    <source>
        <dbReference type="Proteomes" id="UP000031668"/>
    </source>
</evidence>
<sequence>MIKFDPISSDIPINAQESKLDTFITDAIPHDLDYIKGFMMILIEKLKELKSTNFILTHPSWAQTNKQELFELKQSKSVEAFVMSKVVSFSGQVLLFKDILARFMPGFLFDNL</sequence>
<protein>
    <submittedName>
        <fullName evidence="1">Uncharacterized protein</fullName>
    </submittedName>
</protein>
<accession>A0A0C2J5K7</accession>
<dbReference type="AlphaFoldDB" id="A0A0C2J5K7"/>
<dbReference type="Proteomes" id="UP000031668">
    <property type="component" value="Unassembled WGS sequence"/>
</dbReference>
<dbReference type="EMBL" id="JWZT01004259">
    <property type="protein sequence ID" value="KII64463.1"/>
    <property type="molecule type" value="Genomic_DNA"/>
</dbReference>
<reference evidence="1 2" key="1">
    <citation type="journal article" date="2014" name="Genome Biol. Evol.">
        <title>The genome of the myxosporean Thelohanellus kitauei shows adaptations to nutrient acquisition within its fish host.</title>
        <authorList>
            <person name="Yang Y."/>
            <person name="Xiong J."/>
            <person name="Zhou Z."/>
            <person name="Huo F."/>
            <person name="Miao W."/>
            <person name="Ran C."/>
            <person name="Liu Y."/>
            <person name="Zhang J."/>
            <person name="Feng J."/>
            <person name="Wang M."/>
            <person name="Wang M."/>
            <person name="Wang L."/>
            <person name="Yao B."/>
        </authorList>
    </citation>
    <scope>NUCLEOTIDE SEQUENCE [LARGE SCALE GENOMIC DNA]</scope>
    <source>
        <strain evidence="1">Wuqing</strain>
    </source>
</reference>